<feature type="transmembrane region" description="Helical" evidence="5">
    <location>
        <begin position="431"/>
        <end position="454"/>
    </location>
</feature>
<organism evidence="7 8">
    <name type="scientific">Ereboglobus luteus</name>
    <dbReference type="NCBI Taxonomy" id="1796921"/>
    <lineage>
        <taxon>Bacteria</taxon>
        <taxon>Pseudomonadati</taxon>
        <taxon>Verrucomicrobiota</taxon>
        <taxon>Opitutia</taxon>
        <taxon>Opitutales</taxon>
        <taxon>Opitutaceae</taxon>
        <taxon>Ereboglobus</taxon>
    </lineage>
</organism>
<feature type="transmembrane region" description="Helical" evidence="5">
    <location>
        <begin position="36"/>
        <end position="57"/>
    </location>
</feature>
<dbReference type="SUPFAM" id="SSF103473">
    <property type="entry name" value="MFS general substrate transporter"/>
    <property type="match status" value="1"/>
</dbReference>
<feature type="transmembrane region" description="Helical" evidence="5">
    <location>
        <begin position="301"/>
        <end position="320"/>
    </location>
</feature>
<dbReference type="Gene3D" id="1.20.1250.20">
    <property type="entry name" value="MFS general substrate transporter like domains"/>
    <property type="match status" value="2"/>
</dbReference>
<dbReference type="InterPro" id="IPR051337">
    <property type="entry name" value="OPA_Antiporter"/>
</dbReference>
<feature type="transmembrane region" description="Helical" evidence="5">
    <location>
        <begin position="391"/>
        <end position="411"/>
    </location>
</feature>
<dbReference type="GO" id="GO:0012505">
    <property type="term" value="C:endomembrane system"/>
    <property type="evidence" value="ECO:0007669"/>
    <property type="project" value="UniProtKB-SubCell"/>
</dbReference>
<keyword evidence="2 5" id="KW-0812">Transmembrane</keyword>
<feature type="transmembrane region" description="Helical" evidence="5">
    <location>
        <begin position="134"/>
        <end position="158"/>
    </location>
</feature>
<feature type="transmembrane region" description="Helical" evidence="5">
    <location>
        <begin position="200"/>
        <end position="220"/>
    </location>
</feature>
<dbReference type="GO" id="GO:0005886">
    <property type="term" value="C:plasma membrane"/>
    <property type="evidence" value="ECO:0007669"/>
    <property type="project" value="TreeGrafter"/>
</dbReference>
<dbReference type="RefSeq" id="WP_108824896.1">
    <property type="nucleotide sequence ID" value="NZ_CP023004.1"/>
</dbReference>
<evidence type="ECO:0000259" key="6">
    <source>
        <dbReference type="PROSITE" id="PS50850"/>
    </source>
</evidence>
<gene>
    <name evidence="7" type="ORF">CKA38_07375</name>
</gene>
<dbReference type="PROSITE" id="PS50850">
    <property type="entry name" value="MFS"/>
    <property type="match status" value="1"/>
</dbReference>
<dbReference type="GO" id="GO:0061513">
    <property type="term" value="F:glucose 6-phosphate:phosphate antiporter activity"/>
    <property type="evidence" value="ECO:0007669"/>
    <property type="project" value="TreeGrafter"/>
</dbReference>
<dbReference type="PANTHER" id="PTHR43826:SF7">
    <property type="entry name" value="PROTEIN UHPC, PUTATIVE-RELATED"/>
    <property type="match status" value="1"/>
</dbReference>
<dbReference type="EMBL" id="CP023004">
    <property type="protein sequence ID" value="AWI09082.1"/>
    <property type="molecule type" value="Genomic_DNA"/>
</dbReference>
<keyword evidence="4 5" id="KW-0472">Membrane</keyword>
<feature type="domain" description="Major facilitator superfamily (MFS) profile" evidence="6">
    <location>
        <begin position="36"/>
        <end position="459"/>
    </location>
</feature>
<evidence type="ECO:0000256" key="3">
    <source>
        <dbReference type="ARBA" id="ARBA00022989"/>
    </source>
</evidence>
<accession>A0A2U8E3H6</accession>
<dbReference type="Proteomes" id="UP000244896">
    <property type="component" value="Chromosome"/>
</dbReference>
<evidence type="ECO:0000313" key="7">
    <source>
        <dbReference type="EMBL" id="AWI09082.1"/>
    </source>
</evidence>
<dbReference type="GO" id="GO:0035435">
    <property type="term" value="P:phosphate ion transmembrane transport"/>
    <property type="evidence" value="ECO:0007669"/>
    <property type="project" value="TreeGrafter"/>
</dbReference>
<dbReference type="InterPro" id="IPR000849">
    <property type="entry name" value="Sugar_P_transporter"/>
</dbReference>
<comment type="subcellular location">
    <subcellularLocation>
        <location evidence="1">Endomembrane system</location>
        <topology evidence="1">Multi-pass membrane protein</topology>
    </subcellularLocation>
</comment>
<protein>
    <submittedName>
        <fullName evidence="7">MFS transporter</fullName>
    </submittedName>
</protein>
<dbReference type="InterPro" id="IPR020846">
    <property type="entry name" value="MFS_dom"/>
</dbReference>
<keyword evidence="3 5" id="KW-1133">Transmembrane helix</keyword>
<evidence type="ECO:0000256" key="2">
    <source>
        <dbReference type="ARBA" id="ARBA00022692"/>
    </source>
</evidence>
<dbReference type="PANTHER" id="PTHR43826">
    <property type="entry name" value="GLUCOSE-6-PHOSPHATE EXCHANGER SLC37A4"/>
    <property type="match status" value="1"/>
</dbReference>
<feature type="transmembrane region" description="Helical" evidence="5">
    <location>
        <begin position="263"/>
        <end position="281"/>
    </location>
</feature>
<evidence type="ECO:0000256" key="1">
    <source>
        <dbReference type="ARBA" id="ARBA00004127"/>
    </source>
</evidence>
<feature type="transmembrane region" description="Helical" evidence="5">
    <location>
        <begin position="69"/>
        <end position="90"/>
    </location>
</feature>
<dbReference type="PIRSF" id="PIRSF002808">
    <property type="entry name" value="Hexose_phosphate_transp"/>
    <property type="match status" value="1"/>
</dbReference>
<dbReference type="Pfam" id="PF07690">
    <property type="entry name" value="MFS_1"/>
    <property type="match status" value="1"/>
</dbReference>
<feature type="transmembrane region" description="Helical" evidence="5">
    <location>
        <begin position="170"/>
        <end position="194"/>
    </location>
</feature>
<name>A0A2U8E3H6_9BACT</name>
<reference evidence="7 8" key="1">
    <citation type="journal article" date="2018" name="Syst. Appl. Microbiol.">
        <title>Ereboglobus luteus gen. nov. sp. nov. from cockroach guts, and new insights into the oxygen relationship of the genera Opitutus and Didymococcus (Verrucomicrobia: Opitutaceae).</title>
        <authorList>
            <person name="Tegtmeier D."/>
            <person name="Belitz A."/>
            <person name="Radek R."/>
            <person name="Heimerl T."/>
            <person name="Brune A."/>
        </authorList>
    </citation>
    <scope>NUCLEOTIDE SEQUENCE [LARGE SCALE GENOMIC DNA]</scope>
    <source>
        <strain evidence="7 8">Ho45</strain>
    </source>
</reference>
<proteinExistence type="predicted"/>
<dbReference type="AlphaFoldDB" id="A0A2U8E3H6"/>
<evidence type="ECO:0000256" key="4">
    <source>
        <dbReference type="ARBA" id="ARBA00023136"/>
    </source>
</evidence>
<dbReference type="InterPro" id="IPR011701">
    <property type="entry name" value="MFS"/>
</dbReference>
<evidence type="ECO:0000256" key="5">
    <source>
        <dbReference type="SAM" id="Phobius"/>
    </source>
</evidence>
<dbReference type="KEGG" id="elut:CKA38_07375"/>
<feature type="transmembrane region" description="Helical" evidence="5">
    <location>
        <begin position="356"/>
        <end position="379"/>
    </location>
</feature>
<keyword evidence="8" id="KW-1185">Reference proteome</keyword>
<dbReference type="OrthoDB" id="9766638at2"/>
<sequence>MFKRLLNFFRVSQPAAVQLPHDENTDALYKRLRWQVFLAGTIGYSLFYVCRTTLNVVKKPMLDAGLVDASQLGVVGSALLFAYAGGKFFNGFIADHSNIKRFMATGLALSACANLVMGVMGFTTGVISAGAFTAVFATMWAISGWGQSVGSPCAVIGLSRWYPLKKRGTFYGFFSLSHNLGEFLSFVLVGLIVSAVGWQWGFWGAALAGVLGVVVIIWLMHDTPESQKLPPVEVLTGEAAQQNASAPAESTASLQRLALRTPGVWILAASSAFMYMARYAVNSWGVLFLQETKDYSLVESTNLISVNALLGIFGTVLSGWFSDKFFRGDRRLPAIIFGVCNTVSLILFLYGGNGIVVNVISMILFGISIGVLICFLGGLMAVDLVPRKATGAAMGVVGLASYIAAGCQDIISGKLIDARITIVEGVKVYDFSHASAFWVIASTLSFLLIVPLLFSKKKPNT</sequence>
<evidence type="ECO:0000313" key="8">
    <source>
        <dbReference type="Proteomes" id="UP000244896"/>
    </source>
</evidence>
<feature type="transmembrane region" description="Helical" evidence="5">
    <location>
        <begin position="332"/>
        <end position="350"/>
    </location>
</feature>
<dbReference type="InterPro" id="IPR036259">
    <property type="entry name" value="MFS_trans_sf"/>
</dbReference>